<evidence type="ECO:0000256" key="6">
    <source>
        <dbReference type="SAM" id="MobiDB-lite"/>
    </source>
</evidence>
<protein>
    <submittedName>
        <fullName evidence="7">Uncharacterized protein</fullName>
    </submittedName>
</protein>
<dbReference type="InterPro" id="IPR013900">
    <property type="entry name" value="RNR_inhibitor"/>
</dbReference>
<dbReference type="Pfam" id="PF08591">
    <property type="entry name" value="RNR_inhib"/>
    <property type="match status" value="1"/>
</dbReference>
<dbReference type="AlphaFoldDB" id="A0AAD7C6F9"/>
<evidence type="ECO:0000256" key="1">
    <source>
        <dbReference type="ARBA" id="ARBA00004123"/>
    </source>
</evidence>
<gene>
    <name evidence="7" type="ORF">FB45DRAFT_412599</name>
</gene>
<name>A0AAD7C6F9_9AGAR</name>
<evidence type="ECO:0000256" key="4">
    <source>
        <dbReference type="ARBA" id="ARBA00022490"/>
    </source>
</evidence>
<feature type="region of interest" description="Disordered" evidence="6">
    <location>
        <begin position="1"/>
        <end position="191"/>
    </location>
</feature>
<sequence>MSSPTKRPITDETRSTAQASDASHASTPADLVAQLRNVGSRVRKNVSEGYNTHRGDRATSVPPSPTKPPQADIFTSANDVLRRVYGSPNQPRPPISPNKRRRQDDSDHESGDTNSADRKDDTESDGETDIVFENRPVRPRPRRRLMQTQSLPTNLFGDPSKSASHDMDAEESDWSIAASSSQPPAFEPMVL</sequence>
<evidence type="ECO:0000256" key="3">
    <source>
        <dbReference type="ARBA" id="ARBA00005459"/>
    </source>
</evidence>
<keyword evidence="5" id="KW-0539">Nucleus</keyword>
<reference evidence="7" key="1">
    <citation type="submission" date="2023-03" db="EMBL/GenBank/DDBJ databases">
        <title>Massive genome expansion in bonnet fungi (Mycena s.s.) driven by repeated elements and novel gene families across ecological guilds.</title>
        <authorList>
            <consortium name="Lawrence Berkeley National Laboratory"/>
            <person name="Harder C.B."/>
            <person name="Miyauchi S."/>
            <person name="Viragh M."/>
            <person name="Kuo A."/>
            <person name="Thoen E."/>
            <person name="Andreopoulos B."/>
            <person name="Lu D."/>
            <person name="Skrede I."/>
            <person name="Drula E."/>
            <person name="Henrissat B."/>
            <person name="Morin E."/>
            <person name="Kohler A."/>
            <person name="Barry K."/>
            <person name="LaButti K."/>
            <person name="Morin E."/>
            <person name="Salamov A."/>
            <person name="Lipzen A."/>
            <person name="Mereny Z."/>
            <person name="Hegedus B."/>
            <person name="Baldrian P."/>
            <person name="Stursova M."/>
            <person name="Weitz H."/>
            <person name="Taylor A."/>
            <person name="Grigoriev I.V."/>
            <person name="Nagy L.G."/>
            <person name="Martin F."/>
            <person name="Kauserud H."/>
        </authorList>
    </citation>
    <scope>NUCLEOTIDE SEQUENCE</scope>
    <source>
        <strain evidence="7">9284</strain>
    </source>
</reference>
<evidence type="ECO:0000256" key="2">
    <source>
        <dbReference type="ARBA" id="ARBA00004496"/>
    </source>
</evidence>
<comment type="caution">
    <text evidence="7">The sequence shown here is derived from an EMBL/GenBank/DDBJ whole genome shotgun (WGS) entry which is preliminary data.</text>
</comment>
<keyword evidence="4" id="KW-0963">Cytoplasm</keyword>
<evidence type="ECO:0000313" key="8">
    <source>
        <dbReference type="Proteomes" id="UP001221142"/>
    </source>
</evidence>
<feature type="compositionally biased region" description="Polar residues" evidence="6">
    <location>
        <begin position="15"/>
        <end position="26"/>
    </location>
</feature>
<dbReference type="Proteomes" id="UP001221142">
    <property type="component" value="Unassembled WGS sequence"/>
</dbReference>
<feature type="compositionally biased region" description="Basic and acidic residues" evidence="6">
    <location>
        <begin position="102"/>
        <end position="121"/>
    </location>
</feature>
<dbReference type="EMBL" id="JARKIF010000005">
    <property type="protein sequence ID" value="KAJ7638800.1"/>
    <property type="molecule type" value="Genomic_DNA"/>
</dbReference>
<dbReference type="GO" id="GO:0005737">
    <property type="term" value="C:cytoplasm"/>
    <property type="evidence" value="ECO:0007669"/>
    <property type="project" value="UniProtKB-SubCell"/>
</dbReference>
<organism evidence="7 8">
    <name type="scientific">Roridomyces roridus</name>
    <dbReference type="NCBI Taxonomy" id="1738132"/>
    <lineage>
        <taxon>Eukaryota</taxon>
        <taxon>Fungi</taxon>
        <taxon>Dikarya</taxon>
        <taxon>Basidiomycota</taxon>
        <taxon>Agaricomycotina</taxon>
        <taxon>Agaricomycetes</taxon>
        <taxon>Agaricomycetidae</taxon>
        <taxon>Agaricales</taxon>
        <taxon>Marasmiineae</taxon>
        <taxon>Mycenaceae</taxon>
        <taxon>Roridomyces</taxon>
    </lineage>
</organism>
<comment type="subcellular location">
    <subcellularLocation>
        <location evidence="2">Cytoplasm</location>
    </subcellularLocation>
    <subcellularLocation>
        <location evidence="1">Nucleus</location>
    </subcellularLocation>
</comment>
<accession>A0AAD7C6F9</accession>
<dbReference type="GO" id="GO:0005634">
    <property type="term" value="C:nucleus"/>
    <property type="evidence" value="ECO:0007669"/>
    <property type="project" value="UniProtKB-SubCell"/>
</dbReference>
<evidence type="ECO:0000256" key="5">
    <source>
        <dbReference type="ARBA" id="ARBA00023242"/>
    </source>
</evidence>
<keyword evidence="8" id="KW-1185">Reference proteome</keyword>
<evidence type="ECO:0000313" key="7">
    <source>
        <dbReference type="EMBL" id="KAJ7638800.1"/>
    </source>
</evidence>
<comment type="similarity">
    <text evidence="3">Belongs to the DIF1/spd1 family.</text>
</comment>
<proteinExistence type="inferred from homology"/>